<proteinExistence type="predicted"/>
<accession>A0AAU9J1J4</accession>
<protein>
    <submittedName>
        <fullName evidence="1">Uncharacterized protein</fullName>
    </submittedName>
</protein>
<evidence type="ECO:0000313" key="1">
    <source>
        <dbReference type="EMBL" id="CAG9319124.1"/>
    </source>
</evidence>
<dbReference type="AlphaFoldDB" id="A0AAU9J1J4"/>
<evidence type="ECO:0000313" key="2">
    <source>
        <dbReference type="Proteomes" id="UP001162131"/>
    </source>
</evidence>
<reference evidence="1" key="1">
    <citation type="submission" date="2021-09" db="EMBL/GenBank/DDBJ databases">
        <authorList>
            <consortium name="AG Swart"/>
            <person name="Singh M."/>
            <person name="Singh A."/>
            <person name="Seah K."/>
            <person name="Emmerich C."/>
        </authorList>
    </citation>
    <scope>NUCLEOTIDE SEQUENCE</scope>
    <source>
        <strain evidence="1">ATCC30299</strain>
    </source>
</reference>
<dbReference type="EMBL" id="CAJZBQ010000021">
    <property type="protein sequence ID" value="CAG9319124.1"/>
    <property type="molecule type" value="Genomic_DNA"/>
</dbReference>
<organism evidence="1 2">
    <name type="scientific">Blepharisma stoltei</name>
    <dbReference type="NCBI Taxonomy" id="1481888"/>
    <lineage>
        <taxon>Eukaryota</taxon>
        <taxon>Sar</taxon>
        <taxon>Alveolata</taxon>
        <taxon>Ciliophora</taxon>
        <taxon>Postciliodesmatophora</taxon>
        <taxon>Heterotrichea</taxon>
        <taxon>Heterotrichida</taxon>
        <taxon>Blepharismidae</taxon>
        <taxon>Blepharisma</taxon>
    </lineage>
</organism>
<name>A0AAU9J1J4_9CILI</name>
<dbReference type="Proteomes" id="UP001162131">
    <property type="component" value="Unassembled WGS sequence"/>
</dbReference>
<sequence>MVVPQAWHPVESQEVQAAAKLKHFWVGWHQESEQVPVQVPSMFFYFVREIKCNNWVKRSPDTSWTEPNKFIQNEL</sequence>
<gene>
    <name evidence="1" type="ORF">BSTOLATCC_MIC22474</name>
</gene>
<keyword evidence="2" id="KW-1185">Reference proteome</keyword>
<comment type="caution">
    <text evidence="1">The sequence shown here is derived from an EMBL/GenBank/DDBJ whole genome shotgun (WGS) entry which is preliminary data.</text>
</comment>